<accession>A0A8J6TIS7</accession>
<evidence type="ECO:0000313" key="2">
    <source>
        <dbReference type="Proteomes" id="UP000614469"/>
    </source>
</evidence>
<name>A0A8J6TIS7_9CHLR</name>
<dbReference type="Proteomes" id="UP000614469">
    <property type="component" value="Unassembled WGS sequence"/>
</dbReference>
<gene>
    <name evidence="1" type="ORF">H8E29_05005</name>
</gene>
<dbReference type="InterPro" id="IPR021530">
    <property type="entry name" value="AllH-like"/>
</dbReference>
<dbReference type="EMBL" id="JACNJN010000072">
    <property type="protein sequence ID" value="MBC8334602.1"/>
    <property type="molecule type" value="Genomic_DNA"/>
</dbReference>
<evidence type="ECO:0000313" key="1">
    <source>
        <dbReference type="EMBL" id="MBC8334602.1"/>
    </source>
</evidence>
<protein>
    <submittedName>
        <fullName evidence="1">DUF2877 domain-containing protein</fullName>
    </submittedName>
</protein>
<organism evidence="1 2">
    <name type="scientific">Candidatus Desulfolinea nitratireducens</name>
    <dbReference type="NCBI Taxonomy" id="2841698"/>
    <lineage>
        <taxon>Bacteria</taxon>
        <taxon>Bacillati</taxon>
        <taxon>Chloroflexota</taxon>
        <taxon>Anaerolineae</taxon>
        <taxon>Anaerolineales</taxon>
        <taxon>Anaerolineales incertae sedis</taxon>
        <taxon>Candidatus Desulfolinea</taxon>
    </lineage>
</organism>
<reference evidence="1 2" key="1">
    <citation type="submission" date="2020-08" db="EMBL/GenBank/DDBJ databases">
        <title>Bridging the membrane lipid divide: bacteria of the FCB group superphylum have the potential to synthesize archaeal ether lipids.</title>
        <authorList>
            <person name="Villanueva L."/>
            <person name="Von Meijenfeldt F.A.B."/>
            <person name="Westbye A.B."/>
            <person name="Yadav S."/>
            <person name="Hopmans E.C."/>
            <person name="Dutilh B.E."/>
            <person name="Sinninghe Damste J.S."/>
        </authorList>
    </citation>
    <scope>NUCLEOTIDE SEQUENCE [LARGE SCALE GENOMIC DNA]</scope>
    <source>
        <strain evidence="1">NIOZ-UU36</strain>
    </source>
</reference>
<comment type="caution">
    <text evidence="1">The sequence shown here is derived from an EMBL/GenBank/DDBJ whole genome shotgun (WGS) entry which is preliminary data.</text>
</comment>
<proteinExistence type="predicted"/>
<dbReference type="Pfam" id="PF11392">
    <property type="entry name" value="AllH"/>
    <property type="match status" value="1"/>
</dbReference>
<dbReference type="AlphaFoldDB" id="A0A8J6TIS7"/>
<sequence length="304" mass="33267">MKNIEKTELSIHSIGNRAMDILSVEKIAEILGITSKGIFIKFENNKMVFLSFEDYRGPLTANLSGDFRHFTRLSRGGKVTFFREAILFPDSKISISTSNSKVWKPSKPTESSINPEDRLGLIRGLALDIYQSKKGEGLSEMLPAMVGFSPENAKGNTQYQGFNAKIEEIRNQIAVGNLLPLSQTIQSFLGLGGGLTPSGDDFVIGLLLSINRWSTIFHQIKNLATFNKEIVEAAYKHTTTLSANLIECAALGSADERLIQAVDHLATGKYHLDEVIPGLISWGNSSGVDALVGMMTAFLPLDQS</sequence>